<dbReference type="Proteomes" id="UP000035681">
    <property type="component" value="Unplaced"/>
</dbReference>
<dbReference type="InterPro" id="IPR040192">
    <property type="entry name" value="CUEDC1"/>
</dbReference>
<dbReference type="WBParaSite" id="SSTP_0000015700.1">
    <property type="protein sequence ID" value="SSTP_0000015700.1"/>
    <property type="gene ID" value="SSTP_0000015700"/>
</dbReference>
<name>A0A0K0DSE7_STRER</name>
<dbReference type="AlphaFoldDB" id="A0A0K0DSE7"/>
<dbReference type="STRING" id="6248.A0A0K0DSE7"/>
<dbReference type="PANTHER" id="PTHR13467">
    <property type="entry name" value="CUE DOMAIN CONTAINING PROTEIN 1"/>
    <property type="match status" value="1"/>
</dbReference>
<organism evidence="2">
    <name type="scientific">Strongyloides stercoralis</name>
    <name type="common">Threadworm</name>
    <dbReference type="NCBI Taxonomy" id="6248"/>
    <lineage>
        <taxon>Eukaryota</taxon>
        <taxon>Metazoa</taxon>
        <taxon>Ecdysozoa</taxon>
        <taxon>Nematoda</taxon>
        <taxon>Chromadorea</taxon>
        <taxon>Rhabditida</taxon>
        <taxon>Tylenchina</taxon>
        <taxon>Panagrolaimomorpha</taxon>
        <taxon>Strongyloidoidea</taxon>
        <taxon>Strongyloididae</taxon>
        <taxon>Strongyloides</taxon>
    </lineage>
</organism>
<dbReference type="WBParaSite" id="TCONS_00007339.p1">
    <property type="protein sequence ID" value="TCONS_00007339.p1"/>
    <property type="gene ID" value="XLOC_005372"/>
</dbReference>
<accession>A0A0K0DSE7</accession>
<proteinExistence type="predicted"/>
<dbReference type="Gene3D" id="1.10.8.10">
    <property type="entry name" value="DNA helicase RuvA subunit, C-terminal domain"/>
    <property type="match status" value="1"/>
</dbReference>
<protein>
    <submittedName>
        <fullName evidence="2 3">CUE domain-containing protein</fullName>
    </submittedName>
</protein>
<evidence type="ECO:0000313" key="2">
    <source>
        <dbReference type="WBParaSite" id="SSTP_0000015700.1"/>
    </source>
</evidence>
<evidence type="ECO:0000313" key="3">
    <source>
        <dbReference type="WBParaSite" id="TCONS_00007339.p1"/>
    </source>
</evidence>
<keyword evidence="1" id="KW-1185">Reference proteome</keyword>
<reference evidence="2" key="1">
    <citation type="submission" date="2015-08" db="UniProtKB">
        <authorList>
            <consortium name="WormBaseParasite"/>
        </authorList>
    </citation>
    <scope>IDENTIFICATION</scope>
</reference>
<evidence type="ECO:0000313" key="1">
    <source>
        <dbReference type="Proteomes" id="UP000035681"/>
    </source>
</evidence>
<dbReference type="PANTHER" id="PTHR13467:SF3">
    <property type="entry name" value="CUE DOMAIN-CONTAINING PROTEIN 1"/>
    <property type="match status" value="1"/>
</dbReference>
<sequence>MTSNRTNDEMSFEDAMAHFCAMFPMVPRSVIQETIQRRYGEIDYVLEDLLRYSEDLQLSTSREHCVSSLPYHSRGPPSYDAVMGIVDTSNDEIIAKMMQDEEFRKFAQADKEFRDIFYRERVYRNDARRNVPVRFNQTPSEGGSNSNNKIYNDVMLPVPNGPIVDYDTESNVPNGPVIFEGYKNYSTLKEKLSNKFKTLCKSSTTLAGATTSKVFENEIPDERDIYPNTGVFEYDLKDYQHTSRVREMGKASKDKLMNRINVDSFEVLLTKNILKISIVSGNEMRIVFANLQIEPTVKLGEFESILIHGKYQAYTKHSLLLDHNRQTFILGMGLLVEYNDKLLSTGDMLYMDPIGNVDKITINYSGKNCNFAHVWSKNIVEICDNGIIRSRKFNLSKLKEGDNILSYTNKIKIKLPPHKLETFGWIESYNNRRNRINVTIDI</sequence>